<dbReference type="EMBL" id="JAIWYP010000016">
    <property type="protein sequence ID" value="KAH3696901.1"/>
    <property type="molecule type" value="Genomic_DNA"/>
</dbReference>
<evidence type="ECO:0000313" key="2">
    <source>
        <dbReference type="Proteomes" id="UP000828390"/>
    </source>
</evidence>
<proteinExistence type="predicted"/>
<keyword evidence="2" id="KW-1185">Reference proteome</keyword>
<evidence type="ECO:0000313" key="1">
    <source>
        <dbReference type="EMBL" id="KAH3696901.1"/>
    </source>
</evidence>
<sequence>MAVSVASCTYKGRFGSRPHLIHTTSSVASGLSRRCKGAGIYVNGFKYALAGVLVTEMWPTFAFLLDVICTVRLWGERSLSNLRHMAQSSVNDADGEVWPSLGRLPSRERRYLLRRCSIKNASVSANMDRAYPFILGCVQTMIG</sequence>
<reference evidence="1" key="2">
    <citation type="submission" date="2020-11" db="EMBL/GenBank/DDBJ databases">
        <authorList>
            <person name="McCartney M.A."/>
            <person name="Auch B."/>
            <person name="Kono T."/>
            <person name="Mallez S."/>
            <person name="Becker A."/>
            <person name="Gohl D.M."/>
            <person name="Silverstein K.A.T."/>
            <person name="Koren S."/>
            <person name="Bechman K.B."/>
            <person name="Herman A."/>
            <person name="Abrahante J.E."/>
            <person name="Garbe J."/>
        </authorList>
    </citation>
    <scope>NUCLEOTIDE SEQUENCE</scope>
    <source>
        <strain evidence="1">Duluth1</strain>
        <tissue evidence="1">Whole animal</tissue>
    </source>
</reference>
<accession>A0A9D3YD11</accession>
<comment type="caution">
    <text evidence="1">The sequence shown here is derived from an EMBL/GenBank/DDBJ whole genome shotgun (WGS) entry which is preliminary data.</text>
</comment>
<name>A0A9D3YD11_DREPO</name>
<protein>
    <submittedName>
        <fullName evidence="1">Uncharacterized protein</fullName>
    </submittedName>
</protein>
<organism evidence="1 2">
    <name type="scientific">Dreissena polymorpha</name>
    <name type="common">Zebra mussel</name>
    <name type="synonym">Mytilus polymorpha</name>
    <dbReference type="NCBI Taxonomy" id="45954"/>
    <lineage>
        <taxon>Eukaryota</taxon>
        <taxon>Metazoa</taxon>
        <taxon>Spiralia</taxon>
        <taxon>Lophotrochozoa</taxon>
        <taxon>Mollusca</taxon>
        <taxon>Bivalvia</taxon>
        <taxon>Autobranchia</taxon>
        <taxon>Heteroconchia</taxon>
        <taxon>Euheterodonta</taxon>
        <taxon>Imparidentia</taxon>
        <taxon>Neoheterodontei</taxon>
        <taxon>Myida</taxon>
        <taxon>Dreissenoidea</taxon>
        <taxon>Dreissenidae</taxon>
        <taxon>Dreissena</taxon>
    </lineage>
</organism>
<dbReference type="AlphaFoldDB" id="A0A9D3YD11"/>
<gene>
    <name evidence="1" type="ORF">DPMN_084384</name>
</gene>
<dbReference type="Proteomes" id="UP000828390">
    <property type="component" value="Unassembled WGS sequence"/>
</dbReference>
<reference evidence="1" key="1">
    <citation type="journal article" date="2019" name="bioRxiv">
        <title>The Genome of the Zebra Mussel, Dreissena polymorpha: A Resource for Invasive Species Research.</title>
        <authorList>
            <person name="McCartney M.A."/>
            <person name="Auch B."/>
            <person name="Kono T."/>
            <person name="Mallez S."/>
            <person name="Zhang Y."/>
            <person name="Obille A."/>
            <person name="Becker A."/>
            <person name="Abrahante J.E."/>
            <person name="Garbe J."/>
            <person name="Badalamenti J.P."/>
            <person name="Herman A."/>
            <person name="Mangelson H."/>
            <person name="Liachko I."/>
            <person name="Sullivan S."/>
            <person name="Sone E.D."/>
            <person name="Koren S."/>
            <person name="Silverstein K.A.T."/>
            <person name="Beckman K.B."/>
            <person name="Gohl D.M."/>
        </authorList>
    </citation>
    <scope>NUCLEOTIDE SEQUENCE</scope>
    <source>
        <strain evidence="1">Duluth1</strain>
        <tissue evidence="1">Whole animal</tissue>
    </source>
</reference>